<dbReference type="InterPro" id="IPR029058">
    <property type="entry name" value="AB_hydrolase_fold"/>
</dbReference>
<reference evidence="3" key="1">
    <citation type="submission" date="2017-06" db="EMBL/GenBank/DDBJ databases">
        <authorList>
            <person name="Varghese N."/>
            <person name="Submissions S."/>
        </authorList>
    </citation>
    <scope>NUCLEOTIDE SEQUENCE [LARGE SCALE GENOMIC DNA]</scope>
    <source>
        <strain evidence="3">JCM 23211</strain>
    </source>
</reference>
<keyword evidence="3" id="KW-1185">Reference proteome</keyword>
<dbReference type="AlphaFoldDB" id="A0A239M3N1"/>
<sequence length="295" mass="31497">MIPENFQVDVDGIPMSGLVSSVPDPRAVVVAWHGGASRPDYFDAPGHSRHSLMQVGASLGFSVIAPHRPGYGSSREMLGERIDPDRQVALSYGVVDSALQGLDRGAGCFLVGHSQGCVLALRMAVDPRGSDLLGIEMAGTGIRHNRRSDAVRRLGTSDVEQAAGLLRELLWQPAGLYPQQEPVSSRAPAYDGEDALAWPAEFARSAPNVSVPVRISLGDHESWWQSGEPGLVGMSSLFTASVRTEVDEQIGSGHNVSLGNAALAYHLKVLAFVEECVLSRQSAGRNEKLLEDSHG</sequence>
<protein>
    <submittedName>
        <fullName evidence="2">Alpha/beta hydrolase family protein</fullName>
    </submittedName>
</protein>
<proteinExistence type="predicted"/>
<keyword evidence="2" id="KW-0378">Hydrolase</keyword>
<dbReference type="GO" id="GO:0016787">
    <property type="term" value="F:hydrolase activity"/>
    <property type="evidence" value="ECO:0007669"/>
    <property type="project" value="UniProtKB-KW"/>
</dbReference>
<dbReference type="EMBL" id="FZOW01000015">
    <property type="protein sequence ID" value="SNT36733.1"/>
    <property type="molecule type" value="Genomic_DNA"/>
</dbReference>
<dbReference type="SUPFAM" id="SSF53474">
    <property type="entry name" value="alpha/beta-Hydrolases"/>
    <property type="match status" value="1"/>
</dbReference>
<feature type="domain" description="AB hydrolase-1" evidence="1">
    <location>
        <begin position="29"/>
        <end position="233"/>
    </location>
</feature>
<dbReference type="Pfam" id="PF12697">
    <property type="entry name" value="Abhydrolase_6"/>
    <property type="match status" value="1"/>
</dbReference>
<dbReference type="InterPro" id="IPR000073">
    <property type="entry name" value="AB_hydrolase_1"/>
</dbReference>
<name>A0A239M3N1_9NOCA</name>
<accession>A0A239M3N1</accession>
<gene>
    <name evidence="2" type="ORF">SAMN05421642_115110</name>
</gene>
<dbReference type="Gene3D" id="3.40.50.1820">
    <property type="entry name" value="alpha/beta hydrolase"/>
    <property type="match status" value="1"/>
</dbReference>
<dbReference type="Proteomes" id="UP000198327">
    <property type="component" value="Unassembled WGS sequence"/>
</dbReference>
<organism evidence="2 3">
    <name type="scientific">Rhodococcoides kyotonense</name>
    <dbReference type="NCBI Taxonomy" id="398843"/>
    <lineage>
        <taxon>Bacteria</taxon>
        <taxon>Bacillati</taxon>
        <taxon>Actinomycetota</taxon>
        <taxon>Actinomycetes</taxon>
        <taxon>Mycobacteriales</taxon>
        <taxon>Nocardiaceae</taxon>
        <taxon>Rhodococcoides</taxon>
    </lineage>
</organism>
<evidence type="ECO:0000313" key="2">
    <source>
        <dbReference type="EMBL" id="SNT36733.1"/>
    </source>
</evidence>
<evidence type="ECO:0000313" key="3">
    <source>
        <dbReference type="Proteomes" id="UP000198327"/>
    </source>
</evidence>
<evidence type="ECO:0000259" key="1">
    <source>
        <dbReference type="Pfam" id="PF12697"/>
    </source>
</evidence>